<dbReference type="EMBL" id="JANPWB010000004">
    <property type="protein sequence ID" value="KAJ1192848.1"/>
    <property type="molecule type" value="Genomic_DNA"/>
</dbReference>
<dbReference type="AlphaFoldDB" id="A0AAV7UXX4"/>
<reference evidence="1" key="1">
    <citation type="journal article" date="2022" name="bioRxiv">
        <title>Sequencing and chromosome-scale assembly of the giantPleurodeles waltlgenome.</title>
        <authorList>
            <person name="Brown T."/>
            <person name="Elewa A."/>
            <person name="Iarovenko S."/>
            <person name="Subramanian E."/>
            <person name="Araus A.J."/>
            <person name="Petzold A."/>
            <person name="Susuki M."/>
            <person name="Suzuki K.-i.T."/>
            <person name="Hayashi T."/>
            <person name="Toyoda A."/>
            <person name="Oliveira C."/>
            <person name="Osipova E."/>
            <person name="Leigh N.D."/>
            <person name="Simon A."/>
            <person name="Yun M.H."/>
        </authorList>
    </citation>
    <scope>NUCLEOTIDE SEQUENCE</scope>
    <source>
        <strain evidence="1">20211129_DDA</strain>
        <tissue evidence="1">Liver</tissue>
    </source>
</reference>
<protein>
    <submittedName>
        <fullName evidence="1">Uncharacterized protein</fullName>
    </submittedName>
</protein>
<accession>A0AAV7UXX4</accession>
<keyword evidence="2" id="KW-1185">Reference proteome</keyword>
<organism evidence="1 2">
    <name type="scientific">Pleurodeles waltl</name>
    <name type="common">Iberian ribbed newt</name>
    <dbReference type="NCBI Taxonomy" id="8319"/>
    <lineage>
        <taxon>Eukaryota</taxon>
        <taxon>Metazoa</taxon>
        <taxon>Chordata</taxon>
        <taxon>Craniata</taxon>
        <taxon>Vertebrata</taxon>
        <taxon>Euteleostomi</taxon>
        <taxon>Amphibia</taxon>
        <taxon>Batrachia</taxon>
        <taxon>Caudata</taxon>
        <taxon>Salamandroidea</taxon>
        <taxon>Salamandridae</taxon>
        <taxon>Pleurodelinae</taxon>
        <taxon>Pleurodeles</taxon>
    </lineage>
</organism>
<comment type="caution">
    <text evidence="1">The sequence shown here is derived from an EMBL/GenBank/DDBJ whole genome shotgun (WGS) entry which is preliminary data.</text>
</comment>
<evidence type="ECO:0000313" key="2">
    <source>
        <dbReference type="Proteomes" id="UP001066276"/>
    </source>
</evidence>
<proteinExistence type="predicted"/>
<sequence>MTTRLSAQATSAEDIVAAFVAYYKDLYAHYPYTVVECAQQICGIHAMIGMTLKGGLILRQGHEGSGSAIRAEVVQQSELR</sequence>
<dbReference type="Proteomes" id="UP001066276">
    <property type="component" value="Chromosome 2_2"/>
</dbReference>
<gene>
    <name evidence="1" type="ORF">NDU88_002154</name>
</gene>
<evidence type="ECO:0000313" key="1">
    <source>
        <dbReference type="EMBL" id="KAJ1192848.1"/>
    </source>
</evidence>
<name>A0AAV7UXX4_PLEWA</name>